<accession>A0ACD4NLE1</accession>
<name>A0ACD4NLE1_9HYPH</name>
<organism evidence="1 2">
    <name type="scientific">Antarcticirhabdus aurantiaca</name>
    <dbReference type="NCBI Taxonomy" id="2606717"/>
    <lineage>
        <taxon>Bacteria</taxon>
        <taxon>Pseudomonadati</taxon>
        <taxon>Pseudomonadota</taxon>
        <taxon>Alphaproteobacteria</taxon>
        <taxon>Hyphomicrobiales</taxon>
        <taxon>Aurantimonadaceae</taxon>
        <taxon>Antarcticirhabdus</taxon>
    </lineage>
</organism>
<reference evidence="1" key="1">
    <citation type="submission" date="2022-11" db="EMBL/GenBank/DDBJ databases">
        <title>beta-Carotene-producing bacterium, Jeongeuplla avenae sp. nov., alleviates the salt stress of Arabidopsis seedlings.</title>
        <authorList>
            <person name="Jiang L."/>
            <person name="Lee J."/>
        </authorList>
    </citation>
    <scope>NUCLEOTIDE SEQUENCE</scope>
    <source>
        <strain evidence="1">DY_R2A_6</strain>
    </source>
</reference>
<protein>
    <submittedName>
        <fullName evidence="1">NAD(P)/FAD-dependent oxidoreductase</fullName>
    </submittedName>
</protein>
<keyword evidence="2" id="KW-1185">Reference proteome</keyword>
<proteinExistence type="predicted"/>
<evidence type="ECO:0000313" key="2">
    <source>
        <dbReference type="Proteomes" id="UP001163223"/>
    </source>
</evidence>
<dbReference type="EMBL" id="CP113520">
    <property type="protein sequence ID" value="WAJ27636.1"/>
    <property type="molecule type" value="Genomic_DNA"/>
</dbReference>
<dbReference type="Proteomes" id="UP001163223">
    <property type="component" value="Chromosome"/>
</dbReference>
<gene>
    <name evidence="1" type="ORF">OXU80_22780</name>
</gene>
<sequence>MDSGSPGNRRPRSGPLPDLDAVVVGAGVVGLAAARALALRGHETIVLERHRRFGAQTSSRSSEVIHAGLYYPQGSLKARACVEGREALYRYCEARGVPHRRLGKLVTAAGPAQLARLDAIAQRAAANGVSDLRRLDAGEVARLEPELRSAGALLSPSTGIVDSHALMQAYDADLTTAGGQVVYGTEVLGIERAGPEGFLLRIRDEAGVSEVSAARLVLAAGLVSNAFAEALEAMAERPYRAPRTRFARGRYMALDARAPFSRLVYPVPEPGGLGIHLTLDMAGRARFGPDVEWIETIDYGLGAPPTERFEAAIRSYWPDLPAGRLRPDYAGIRPKIVGPGEPDADFAIHGPAEHGLPGLVALFGIESPGLTASLALADLVAARLAEDR</sequence>
<evidence type="ECO:0000313" key="1">
    <source>
        <dbReference type="EMBL" id="WAJ27636.1"/>
    </source>
</evidence>